<accession>A0A9X7J5G9</accession>
<proteinExistence type="predicted"/>
<gene>
    <name evidence="1" type="ORF">MOST_10440</name>
</gene>
<keyword evidence="2" id="KW-1185">Reference proteome</keyword>
<organism evidence="1 2">
    <name type="scientific">Neomoorella stamsii</name>
    <dbReference type="NCBI Taxonomy" id="1266720"/>
    <lineage>
        <taxon>Bacteria</taxon>
        <taxon>Bacillati</taxon>
        <taxon>Bacillota</taxon>
        <taxon>Clostridia</taxon>
        <taxon>Neomoorellales</taxon>
        <taxon>Neomoorellaceae</taxon>
        <taxon>Neomoorella</taxon>
    </lineage>
</organism>
<reference evidence="1 2" key="1">
    <citation type="submission" date="2018-03" db="EMBL/GenBank/DDBJ databases">
        <title>Genome sequence of Moorella stamsii DSM 26217.</title>
        <authorList>
            <person name="Poehlein A."/>
            <person name="Daniel R."/>
        </authorList>
    </citation>
    <scope>NUCLEOTIDE SEQUENCE [LARGE SCALE GENOMIC DNA]</scope>
    <source>
        <strain evidence="2">DSM 26217</strain>
    </source>
</reference>
<name>A0A9X7J5G9_9FIRM</name>
<protein>
    <submittedName>
        <fullName evidence="1">Uncharacterized protein</fullName>
    </submittedName>
</protein>
<evidence type="ECO:0000313" key="2">
    <source>
        <dbReference type="Proteomes" id="UP000239430"/>
    </source>
</evidence>
<dbReference type="RefSeq" id="WP_054937988.1">
    <property type="nucleotide sequence ID" value="NZ_PVXL01000029.1"/>
</dbReference>
<dbReference type="Proteomes" id="UP000239430">
    <property type="component" value="Unassembled WGS sequence"/>
</dbReference>
<evidence type="ECO:0000313" key="1">
    <source>
        <dbReference type="EMBL" id="PRR74609.1"/>
    </source>
</evidence>
<dbReference type="EMBL" id="PVXL01000029">
    <property type="protein sequence ID" value="PRR74609.1"/>
    <property type="molecule type" value="Genomic_DNA"/>
</dbReference>
<dbReference type="AlphaFoldDB" id="A0A9X7J5G9"/>
<sequence length="68" mass="7496">MKRYRQDSPVVVRVTGTPAIEESLEQYLIRKKGTGDGGSSSVKTTRGSIPARPEVVKKVLAEEDFFKA</sequence>
<comment type="caution">
    <text evidence="1">The sequence shown here is derived from an EMBL/GenBank/DDBJ whole genome shotgun (WGS) entry which is preliminary data.</text>
</comment>